<keyword evidence="2" id="KW-0472">Membrane</keyword>
<name>A0A3B0Z0K8_9ZZZZ</name>
<reference evidence="3" key="1">
    <citation type="submission" date="2018-06" db="EMBL/GenBank/DDBJ databases">
        <authorList>
            <person name="Zhirakovskaya E."/>
        </authorList>
    </citation>
    <scope>NUCLEOTIDE SEQUENCE</scope>
</reference>
<proteinExistence type="predicted"/>
<evidence type="ECO:0000256" key="2">
    <source>
        <dbReference type="SAM" id="Phobius"/>
    </source>
</evidence>
<evidence type="ECO:0000256" key="1">
    <source>
        <dbReference type="SAM" id="Coils"/>
    </source>
</evidence>
<dbReference type="EMBL" id="UOFO01000100">
    <property type="protein sequence ID" value="VAW86768.1"/>
    <property type="molecule type" value="Genomic_DNA"/>
</dbReference>
<keyword evidence="2" id="KW-1133">Transmembrane helix</keyword>
<feature type="coiled-coil region" evidence="1">
    <location>
        <begin position="23"/>
        <end position="55"/>
    </location>
</feature>
<sequence>MNMIIIQIAVLLTVVAFVIFLAIDDKKNQKIREEEDREELEKVAAQNKLVAEKEETKK</sequence>
<keyword evidence="2" id="KW-0812">Transmembrane</keyword>
<organism evidence="3">
    <name type="scientific">hydrothermal vent metagenome</name>
    <dbReference type="NCBI Taxonomy" id="652676"/>
    <lineage>
        <taxon>unclassified sequences</taxon>
        <taxon>metagenomes</taxon>
        <taxon>ecological metagenomes</taxon>
    </lineage>
</organism>
<gene>
    <name evidence="3" type="ORF">MNBD_GAMMA16-172</name>
</gene>
<protein>
    <submittedName>
        <fullName evidence="3">Uncharacterized protein</fullName>
    </submittedName>
</protein>
<accession>A0A3B0Z0K8</accession>
<feature type="transmembrane region" description="Helical" evidence="2">
    <location>
        <begin position="6"/>
        <end position="23"/>
    </location>
</feature>
<dbReference type="AlphaFoldDB" id="A0A3B0Z0K8"/>
<keyword evidence="1" id="KW-0175">Coiled coil</keyword>
<evidence type="ECO:0000313" key="3">
    <source>
        <dbReference type="EMBL" id="VAW86768.1"/>
    </source>
</evidence>